<evidence type="ECO:0000259" key="5">
    <source>
        <dbReference type="PROSITE" id="PS50110"/>
    </source>
</evidence>
<dbReference type="Proteomes" id="UP000245216">
    <property type="component" value="Unassembled WGS sequence"/>
</dbReference>
<feature type="domain" description="Response regulatory" evidence="5">
    <location>
        <begin position="8"/>
        <end position="128"/>
    </location>
</feature>
<accession>A0A2U2BMS3</accession>
<dbReference type="Gene3D" id="1.10.10.10">
    <property type="entry name" value="Winged helix-like DNA-binding domain superfamily/Winged helix DNA-binding domain"/>
    <property type="match status" value="1"/>
</dbReference>
<comment type="caution">
    <text evidence="6">The sequence shown here is derived from an EMBL/GenBank/DDBJ whole genome shotgun (WGS) entry which is preliminary data.</text>
</comment>
<protein>
    <submittedName>
        <fullName evidence="6">DNA-binding response regulator</fullName>
    </submittedName>
</protein>
<dbReference type="Pfam" id="PF00196">
    <property type="entry name" value="GerE"/>
    <property type="match status" value="1"/>
</dbReference>
<dbReference type="PROSITE" id="PS50110">
    <property type="entry name" value="RESPONSE_REGULATORY"/>
    <property type="match status" value="1"/>
</dbReference>
<proteinExistence type="predicted"/>
<evidence type="ECO:0000259" key="4">
    <source>
        <dbReference type="PROSITE" id="PS50043"/>
    </source>
</evidence>
<dbReference type="GO" id="GO:0000160">
    <property type="term" value="P:phosphorelay signal transduction system"/>
    <property type="evidence" value="ECO:0007669"/>
    <property type="project" value="InterPro"/>
</dbReference>
<dbReference type="PANTHER" id="PTHR43214">
    <property type="entry name" value="TWO-COMPONENT RESPONSE REGULATOR"/>
    <property type="match status" value="1"/>
</dbReference>
<dbReference type="InterPro" id="IPR001789">
    <property type="entry name" value="Sig_transdc_resp-reg_receiver"/>
</dbReference>
<dbReference type="Gene3D" id="3.40.50.2300">
    <property type="match status" value="1"/>
</dbReference>
<dbReference type="GO" id="GO:0006355">
    <property type="term" value="P:regulation of DNA-templated transcription"/>
    <property type="evidence" value="ECO:0007669"/>
    <property type="project" value="InterPro"/>
</dbReference>
<dbReference type="InterPro" id="IPR039420">
    <property type="entry name" value="WalR-like"/>
</dbReference>
<sequence>MPAIQKLRVIIADDHPLILMGIRELLGRDINLSVEAVAASPSELVEHLQKSQPDAIITDYSMPGDEQYGDGMRFISYLRRHFPDVKLIVLTMVSNPMIISSLYDAGVQGVVLKQDELSEALVALHLLRQGVKYYPANFKQDTPKDVLESSVPDRLASLSPREFEVLRLFAMGDSISSIAEQLNRSIKTISAQKASAMRKLNVHNNQDLIAFCTQNNLFT</sequence>
<evidence type="ECO:0000256" key="3">
    <source>
        <dbReference type="PROSITE-ProRule" id="PRU00169"/>
    </source>
</evidence>
<dbReference type="CDD" id="cd06170">
    <property type="entry name" value="LuxR_C_like"/>
    <property type="match status" value="1"/>
</dbReference>
<dbReference type="CDD" id="cd17535">
    <property type="entry name" value="REC_NarL-like"/>
    <property type="match status" value="1"/>
</dbReference>
<evidence type="ECO:0000256" key="2">
    <source>
        <dbReference type="ARBA" id="ARBA00023125"/>
    </source>
</evidence>
<reference evidence="6 7" key="1">
    <citation type="submission" date="2018-05" db="EMBL/GenBank/DDBJ databases">
        <title>Genome Sequence of an Efficient Indole-Degrading Bacterium, Alcaligenes sp.YBY.</title>
        <authorList>
            <person name="Yang B."/>
        </authorList>
    </citation>
    <scope>NUCLEOTIDE SEQUENCE [LARGE SCALE GENOMIC DNA]</scope>
    <source>
        <strain evidence="6 7">YBY</strain>
    </source>
</reference>
<feature type="domain" description="HTH luxR-type" evidence="4">
    <location>
        <begin position="151"/>
        <end position="216"/>
    </location>
</feature>
<reference evidence="6 7" key="2">
    <citation type="submission" date="2018-05" db="EMBL/GenBank/DDBJ databases">
        <authorList>
            <person name="Lanie J.A."/>
            <person name="Ng W.-L."/>
            <person name="Kazmierczak K.M."/>
            <person name="Andrzejewski T.M."/>
            <person name="Davidsen T.M."/>
            <person name="Wayne K.J."/>
            <person name="Tettelin H."/>
            <person name="Glass J.I."/>
            <person name="Rusch D."/>
            <person name="Podicherti R."/>
            <person name="Tsui H.-C.T."/>
            <person name="Winkler M.E."/>
        </authorList>
    </citation>
    <scope>NUCLEOTIDE SEQUENCE [LARGE SCALE GENOMIC DNA]</scope>
    <source>
        <strain evidence="6 7">YBY</strain>
    </source>
</reference>
<dbReference type="Pfam" id="PF00072">
    <property type="entry name" value="Response_reg"/>
    <property type="match status" value="1"/>
</dbReference>
<dbReference type="InterPro" id="IPR000792">
    <property type="entry name" value="Tscrpt_reg_LuxR_C"/>
</dbReference>
<dbReference type="PANTHER" id="PTHR43214:SF17">
    <property type="entry name" value="TRANSCRIPTIONAL REGULATORY PROTEIN RCSB"/>
    <property type="match status" value="1"/>
</dbReference>
<name>A0A2U2BMS3_ALCFA</name>
<dbReference type="InterPro" id="IPR016032">
    <property type="entry name" value="Sig_transdc_resp-reg_C-effctor"/>
</dbReference>
<dbReference type="SMART" id="SM00448">
    <property type="entry name" value="REC"/>
    <property type="match status" value="1"/>
</dbReference>
<dbReference type="SUPFAM" id="SSF52172">
    <property type="entry name" value="CheY-like"/>
    <property type="match status" value="1"/>
</dbReference>
<dbReference type="STRING" id="511.UZ73_04300"/>
<dbReference type="KEGG" id="afa:UZ73_04300"/>
<evidence type="ECO:0000256" key="1">
    <source>
        <dbReference type="ARBA" id="ARBA00022553"/>
    </source>
</evidence>
<evidence type="ECO:0000313" key="7">
    <source>
        <dbReference type="Proteomes" id="UP000245216"/>
    </source>
</evidence>
<dbReference type="AlphaFoldDB" id="A0A2U2BMS3"/>
<dbReference type="SMART" id="SM00421">
    <property type="entry name" value="HTH_LUXR"/>
    <property type="match status" value="1"/>
</dbReference>
<dbReference type="SUPFAM" id="SSF46894">
    <property type="entry name" value="C-terminal effector domain of the bipartite response regulators"/>
    <property type="match status" value="1"/>
</dbReference>
<dbReference type="PRINTS" id="PR00038">
    <property type="entry name" value="HTHLUXR"/>
</dbReference>
<gene>
    <name evidence="6" type="ORF">DF183_00555</name>
</gene>
<feature type="modified residue" description="4-aspartylphosphate" evidence="3">
    <location>
        <position position="59"/>
    </location>
</feature>
<keyword evidence="2 6" id="KW-0238">DNA-binding</keyword>
<dbReference type="InterPro" id="IPR058245">
    <property type="entry name" value="NreC/VraR/RcsB-like_REC"/>
</dbReference>
<dbReference type="PROSITE" id="PS50043">
    <property type="entry name" value="HTH_LUXR_2"/>
    <property type="match status" value="1"/>
</dbReference>
<dbReference type="InterPro" id="IPR011006">
    <property type="entry name" value="CheY-like_superfamily"/>
</dbReference>
<organism evidence="6 7">
    <name type="scientific">Alcaligenes faecalis</name>
    <dbReference type="NCBI Taxonomy" id="511"/>
    <lineage>
        <taxon>Bacteria</taxon>
        <taxon>Pseudomonadati</taxon>
        <taxon>Pseudomonadota</taxon>
        <taxon>Betaproteobacteria</taxon>
        <taxon>Burkholderiales</taxon>
        <taxon>Alcaligenaceae</taxon>
        <taxon>Alcaligenes</taxon>
    </lineage>
</organism>
<evidence type="ECO:0000313" key="6">
    <source>
        <dbReference type="EMBL" id="PWE15267.1"/>
    </source>
</evidence>
<dbReference type="GeneID" id="94037716"/>
<dbReference type="GO" id="GO:0003677">
    <property type="term" value="F:DNA binding"/>
    <property type="evidence" value="ECO:0007669"/>
    <property type="project" value="UniProtKB-KW"/>
</dbReference>
<keyword evidence="1 3" id="KW-0597">Phosphoprotein</keyword>
<dbReference type="RefSeq" id="WP_035275285.1">
    <property type="nucleotide sequence ID" value="NZ_CAXOKM010000011.1"/>
</dbReference>
<dbReference type="InterPro" id="IPR036388">
    <property type="entry name" value="WH-like_DNA-bd_sf"/>
</dbReference>
<dbReference type="EMBL" id="QEXO01000001">
    <property type="protein sequence ID" value="PWE15267.1"/>
    <property type="molecule type" value="Genomic_DNA"/>
</dbReference>